<evidence type="ECO:0000313" key="5">
    <source>
        <dbReference type="Proteomes" id="UP000825729"/>
    </source>
</evidence>
<name>A0AAV7ECU1_ARIFI</name>
<feature type="repeat" description="PPR" evidence="2">
    <location>
        <begin position="345"/>
        <end position="379"/>
    </location>
</feature>
<feature type="repeat" description="PPR" evidence="2">
    <location>
        <begin position="520"/>
        <end position="554"/>
    </location>
</feature>
<evidence type="ECO:0000256" key="1">
    <source>
        <dbReference type="ARBA" id="ARBA00022737"/>
    </source>
</evidence>
<keyword evidence="5" id="KW-1185">Reference proteome</keyword>
<dbReference type="InterPro" id="IPR044578">
    <property type="entry name" value="BIR6-like"/>
</dbReference>
<feature type="compositionally biased region" description="Basic and acidic residues" evidence="3">
    <location>
        <begin position="702"/>
        <end position="712"/>
    </location>
</feature>
<feature type="repeat" description="PPR" evidence="2">
    <location>
        <begin position="450"/>
        <end position="484"/>
    </location>
</feature>
<dbReference type="PROSITE" id="PS51375">
    <property type="entry name" value="PPR"/>
    <property type="match status" value="8"/>
</dbReference>
<proteinExistence type="predicted"/>
<feature type="compositionally biased region" description="Acidic residues" evidence="3">
    <location>
        <begin position="676"/>
        <end position="687"/>
    </location>
</feature>
<feature type="repeat" description="PPR" evidence="2">
    <location>
        <begin position="380"/>
        <end position="414"/>
    </location>
</feature>
<dbReference type="PANTHER" id="PTHR47003:SF11">
    <property type="entry name" value="PPR SUPERFAMILY PROTEIN"/>
    <property type="match status" value="1"/>
</dbReference>
<feature type="region of interest" description="Disordered" evidence="3">
    <location>
        <begin position="1"/>
        <end position="107"/>
    </location>
</feature>
<feature type="region of interest" description="Disordered" evidence="3">
    <location>
        <begin position="671"/>
        <end position="735"/>
    </location>
</feature>
<feature type="repeat" description="PPR" evidence="2">
    <location>
        <begin position="555"/>
        <end position="589"/>
    </location>
</feature>
<dbReference type="Pfam" id="PF12854">
    <property type="entry name" value="PPR_1"/>
    <property type="match status" value="1"/>
</dbReference>
<dbReference type="AlphaFoldDB" id="A0AAV7ECU1"/>
<dbReference type="GO" id="GO:0008380">
    <property type="term" value="P:RNA splicing"/>
    <property type="evidence" value="ECO:0007669"/>
    <property type="project" value="InterPro"/>
</dbReference>
<dbReference type="InterPro" id="IPR002885">
    <property type="entry name" value="PPR_rpt"/>
</dbReference>
<evidence type="ECO:0000256" key="2">
    <source>
        <dbReference type="PROSITE-ProRule" id="PRU00708"/>
    </source>
</evidence>
<evidence type="ECO:0000313" key="4">
    <source>
        <dbReference type="EMBL" id="KAG9446211.1"/>
    </source>
</evidence>
<dbReference type="Proteomes" id="UP000825729">
    <property type="component" value="Unassembled WGS sequence"/>
</dbReference>
<reference evidence="4 5" key="1">
    <citation type="submission" date="2021-07" db="EMBL/GenBank/DDBJ databases">
        <title>The Aristolochia fimbriata genome: insights into angiosperm evolution, floral development and chemical biosynthesis.</title>
        <authorList>
            <person name="Jiao Y."/>
        </authorList>
    </citation>
    <scope>NUCLEOTIDE SEQUENCE [LARGE SCALE GENOMIC DNA]</scope>
    <source>
        <strain evidence="4">IBCAS-2021</strain>
        <tissue evidence="4">Leaf</tissue>
    </source>
</reference>
<feature type="repeat" description="PPR" evidence="2">
    <location>
        <begin position="415"/>
        <end position="449"/>
    </location>
</feature>
<sequence length="735" mass="84172">MRKLGEPFPKTNARRRCCGEHTRSDRPRTPTSDKTVHNKRGSTGRRASGGDRREETARRRPPRGDRRGEIAGERSPGRDRREETAGRSPCRRPSPQQQQQKERRKKKIKELSRCLSPFFSESQAQTRCSLRFLIDELERGSLRPHALRKNCSHKPEKLLLTCKHRSNKTRNIFQVPGYSPYPLRSELILPRFVHRLSVKQEYYNKIDNNPILVDKTVLEDAERICRIVTNQPHSTLESSLNSSGITVSPALVKEVLRRLSNSGLLALAFFRWAEKQSSFKHNTEGFRALIEALGKIKQFKLVWNLVSSMTAKDFNKLVDTVSKSRHVRKAQEIFDDMKKSRFSSDLKSYTILLEGWGQEQNLLQFQEVYQEMRAEGFEPDVVTYGILINAYCKARKVDEAINIFNEMKVNNLKPSPHIYCTLINGLGSDRRLTEALRYFELSKASGFIPETPTYNAVVEAYCWVKQFKDAFRVMDEMMACGINPNSRTYDIVIHHLLKAGKAKEAWSFFLTMGKLGCDPGMNTYTMMVGMFCTERNIDMALKVWKHMYDKRVLPCLHMFSSLINGLCEVGRLDEAIGFFQEMMDKGIRPPTPLYGNLRKALLDAETHYIDDLENILDECMILSFNAEIEDGSVEEIAEKLMIMHEDCLQGNFESIENLRNSCPVNAVSQSRQVIDENNDDSSDEEDSAMAVDLPKPQLPLVEPKEIVVDEPKTNGPESVGDGWTVVPSRRNRGKK</sequence>
<evidence type="ECO:0000256" key="3">
    <source>
        <dbReference type="SAM" id="MobiDB-lite"/>
    </source>
</evidence>
<dbReference type="Gene3D" id="1.25.40.10">
    <property type="entry name" value="Tetratricopeptide repeat domain"/>
    <property type="match status" value="3"/>
</dbReference>
<organism evidence="4 5">
    <name type="scientific">Aristolochia fimbriata</name>
    <name type="common">White veined hardy Dutchman's pipe vine</name>
    <dbReference type="NCBI Taxonomy" id="158543"/>
    <lineage>
        <taxon>Eukaryota</taxon>
        <taxon>Viridiplantae</taxon>
        <taxon>Streptophyta</taxon>
        <taxon>Embryophyta</taxon>
        <taxon>Tracheophyta</taxon>
        <taxon>Spermatophyta</taxon>
        <taxon>Magnoliopsida</taxon>
        <taxon>Magnoliidae</taxon>
        <taxon>Piperales</taxon>
        <taxon>Aristolochiaceae</taxon>
        <taxon>Aristolochia</taxon>
    </lineage>
</organism>
<gene>
    <name evidence="4" type="ORF">H6P81_012339</name>
</gene>
<feature type="repeat" description="PPR" evidence="2">
    <location>
        <begin position="310"/>
        <end position="344"/>
    </location>
</feature>
<dbReference type="Pfam" id="PF13041">
    <property type="entry name" value="PPR_2"/>
    <property type="match status" value="2"/>
</dbReference>
<protein>
    <recommendedName>
        <fullName evidence="6">Pentatricopeptide repeat-containing protein</fullName>
    </recommendedName>
</protein>
<feature type="compositionally biased region" description="Basic and acidic residues" evidence="3">
    <location>
        <begin position="17"/>
        <end position="28"/>
    </location>
</feature>
<dbReference type="EMBL" id="JAINDJ010000005">
    <property type="protein sequence ID" value="KAG9446211.1"/>
    <property type="molecule type" value="Genomic_DNA"/>
</dbReference>
<comment type="caution">
    <text evidence="4">The sequence shown here is derived from an EMBL/GenBank/DDBJ whole genome shotgun (WGS) entry which is preliminary data.</text>
</comment>
<dbReference type="InterPro" id="IPR011990">
    <property type="entry name" value="TPR-like_helical_dom_sf"/>
</dbReference>
<accession>A0AAV7ECU1</accession>
<feature type="compositionally biased region" description="Basic and acidic residues" evidence="3">
    <location>
        <begin position="48"/>
        <end position="85"/>
    </location>
</feature>
<dbReference type="PANTHER" id="PTHR47003">
    <property type="entry name" value="OS01G0970900 PROTEIN"/>
    <property type="match status" value="1"/>
</dbReference>
<dbReference type="NCBIfam" id="TIGR00756">
    <property type="entry name" value="PPR"/>
    <property type="match status" value="7"/>
</dbReference>
<dbReference type="Pfam" id="PF01535">
    <property type="entry name" value="PPR"/>
    <property type="match status" value="2"/>
</dbReference>
<keyword evidence="1" id="KW-0677">Repeat</keyword>
<feature type="repeat" description="PPR" evidence="2">
    <location>
        <begin position="485"/>
        <end position="519"/>
    </location>
</feature>
<evidence type="ECO:0008006" key="6">
    <source>
        <dbReference type="Google" id="ProtNLM"/>
    </source>
</evidence>